<dbReference type="PANTHER" id="PTHR43527">
    <property type="entry name" value="4-DIPHOSPHOCYTIDYL-2-C-METHYL-D-ERYTHRITOL KINASE, CHLOROPLASTIC"/>
    <property type="match status" value="1"/>
</dbReference>
<dbReference type="PANTHER" id="PTHR43527:SF2">
    <property type="entry name" value="4-DIPHOSPHOCYTIDYL-2-C-METHYL-D-ERYTHRITOL KINASE, CHLOROPLASTIC"/>
    <property type="match status" value="1"/>
</dbReference>
<dbReference type="InterPro" id="IPR036554">
    <property type="entry name" value="GHMP_kinase_C_sf"/>
</dbReference>
<dbReference type="InterPro" id="IPR006204">
    <property type="entry name" value="GHMP_kinase_N_dom"/>
</dbReference>
<proteinExistence type="inferred from homology"/>
<evidence type="ECO:0000259" key="11">
    <source>
        <dbReference type="Pfam" id="PF08544"/>
    </source>
</evidence>
<dbReference type="Pfam" id="PF00288">
    <property type="entry name" value="GHMP_kinases_N"/>
    <property type="match status" value="1"/>
</dbReference>
<evidence type="ECO:0000256" key="3">
    <source>
        <dbReference type="ARBA" id="ARBA00017473"/>
    </source>
</evidence>
<keyword evidence="7 9" id="KW-0067">ATP-binding</keyword>
<comment type="catalytic activity">
    <reaction evidence="9">
        <text>4-CDP-2-C-methyl-D-erythritol + ATP = 4-CDP-2-C-methyl-D-erythritol 2-phosphate + ADP + H(+)</text>
        <dbReference type="Rhea" id="RHEA:18437"/>
        <dbReference type="ChEBI" id="CHEBI:15378"/>
        <dbReference type="ChEBI" id="CHEBI:30616"/>
        <dbReference type="ChEBI" id="CHEBI:57823"/>
        <dbReference type="ChEBI" id="CHEBI:57919"/>
        <dbReference type="ChEBI" id="CHEBI:456216"/>
        <dbReference type="EC" id="2.7.1.148"/>
    </reaction>
</comment>
<evidence type="ECO:0000256" key="4">
    <source>
        <dbReference type="ARBA" id="ARBA00022679"/>
    </source>
</evidence>
<dbReference type="RefSeq" id="WP_017866870.1">
    <property type="nucleotide sequence ID" value="NZ_BJYB01000035.1"/>
</dbReference>
<keyword evidence="5 9" id="KW-0547">Nucleotide-binding</keyword>
<keyword evidence="13" id="KW-1185">Reference proteome</keyword>
<keyword evidence="9" id="KW-0414">Isoprene biosynthesis</keyword>
<organism evidence="12 13">
    <name type="scientific">Ligilactobacillus pobuzihii</name>
    <dbReference type="NCBI Taxonomy" id="449659"/>
    <lineage>
        <taxon>Bacteria</taxon>
        <taxon>Bacillati</taxon>
        <taxon>Bacillota</taxon>
        <taxon>Bacilli</taxon>
        <taxon>Lactobacillales</taxon>
        <taxon>Lactobacillaceae</taxon>
        <taxon>Ligilactobacillus</taxon>
    </lineage>
</organism>
<dbReference type="EMBL" id="JQCN01000048">
    <property type="protein sequence ID" value="KRN98385.1"/>
    <property type="molecule type" value="Genomic_DNA"/>
</dbReference>
<dbReference type="GO" id="GO:0050515">
    <property type="term" value="F:4-(cytidine 5'-diphospho)-2-C-methyl-D-erythritol kinase activity"/>
    <property type="evidence" value="ECO:0007669"/>
    <property type="project" value="UniProtKB-UniRule"/>
</dbReference>
<dbReference type="EC" id="2.7.1.148" evidence="2 9"/>
<feature type="domain" description="GHMP kinase C-terminal" evidence="11">
    <location>
        <begin position="201"/>
        <end position="274"/>
    </location>
</feature>
<reference evidence="12 13" key="1">
    <citation type="journal article" date="2015" name="Genome Announc.">
        <title>Expanding the biotechnology potential of lactobacilli through comparative genomics of 213 strains and associated genera.</title>
        <authorList>
            <person name="Sun Z."/>
            <person name="Harris H.M."/>
            <person name="McCann A."/>
            <person name="Guo C."/>
            <person name="Argimon S."/>
            <person name="Zhang W."/>
            <person name="Yang X."/>
            <person name="Jeffery I.B."/>
            <person name="Cooney J.C."/>
            <person name="Kagawa T.F."/>
            <person name="Liu W."/>
            <person name="Song Y."/>
            <person name="Salvetti E."/>
            <person name="Wrobel A."/>
            <person name="Rasinkangas P."/>
            <person name="Parkhill J."/>
            <person name="Rea M.C."/>
            <person name="O'Sullivan O."/>
            <person name="Ritari J."/>
            <person name="Douillard F.P."/>
            <person name="Paul Ross R."/>
            <person name="Yang R."/>
            <person name="Briner A.E."/>
            <person name="Felis G.E."/>
            <person name="de Vos W.M."/>
            <person name="Barrangou R."/>
            <person name="Klaenhammer T.R."/>
            <person name="Caufield P.W."/>
            <person name="Cui Y."/>
            <person name="Zhang H."/>
            <person name="O'Toole P.W."/>
        </authorList>
    </citation>
    <scope>NUCLEOTIDE SEQUENCE [LARGE SCALE GENOMIC DNA]</scope>
    <source>
        <strain evidence="12 13">NBRC 103219</strain>
    </source>
</reference>
<sequence>MEITEKAPAKLNLYLDTPFQHSNGDFEWEMVMTTVDLADYIHIETLPDYDQIIVQTDSGFLPCDHRNLTYQAAKKIKQHFSISVGLKISIQKNIPVAAGMGGGSADAAAVLRALNKLWKLGLSLQKLANFGLSLDSDVPFCVYSQPALVTGKGEIITPLNELPAMWFIIAKPPASVSTPFILKQVDHQKLHHQNIEQLVTGIKSQDFKQITSNMSNVLEPITAKRYPEISRIKNKMLQFGTSAALMSGTGPTVYGVCEKYSRASRVYNSLRGFCEEVYLVKPVSLNDEKGALKNDLV</sequence>
<gene>
    <name evidence="9" type="primary">ispE</name>
    <name evidence="12" type="ORF">IV66_GL002034</name>
</gene>
<dbReference type="Gene3D" id="3.30.70.890">
    <property type="entry name" value="GHMP kinase, C-terminal domain"/>
    <property type="match status" value="1"/>
</dbReference>
<dbReference type="InterPro" id="IPR013750">
    <property type="entry name" value="GHMP_kinase_C_dom"/>
</dbReference>
<dbReference type="GO" id="GO:0019288">
    <property type="term" value="P:isopentenyl diphosphate biosynthetic process, methylerythritol 4-phosphate pathway"/>
    <property type="evidence" value="ECO:0007669"/>
    <property type="project" value="UniProtKB-UniRule"/>
</dbReference>
<dbReference type="Gene3D" id="3.30.230.10">
    <property type="match status" value="1"/>
</dbReference>
<dbReference type="SUPFAM" id="SSF55060">
    <property type="entry name" value="GHMP Kinase, C-terminal domain"/>
    <property type="match status" value="1"/>
</dbReference>
<feature type="active site" evidence="9">
    <location>
        <position position="10"/>
    </location>
</feature>
<dbReference type="UniPathway" id="UPA00056">
    <property type="reaction ID" value="UER00094"/>
</dbReference>
<feature type="active site" evidence="9">
    <location>
        <position position="137"/>
    </location>
</feature>
<dbReference type="HAMAP" id="MF_00061">
    <property type="entry name" value="IspE"/>
    <property type="match status" value="1"/>
</dbReference>
<comment type="function">
    <text evidence="9">Catalyzes the phosphorylation of the position 2 hydroxy group of 4-diphosphocytidyl-2C-methyl-D-erythritol.</text>
</comment>
<feature type="binding site" evidence="9">
    <location>
        <begin position="95"/>
        <end position="105"/>
    </location>
    <ligand>
        <name>ATP</name>
        <dbReference type="ChEBI" id="CHEBI:30616"/>
    </ligand>
</feature>
<dbReference type="InterPro" id="IPR014721">
    <property type="entry name" value="Ribsml_uS5_D2-typ_fold_subgr"/>
</dbReference>
<evidence type="ECO:0000313" key="12">
    <source>
        <dbReference type="EMBL" id="KRN98385.1"/>
    </source>
</evidence>
<evidence type="ECO:0000256" key="2">
    <source>
        <dbReference type="ARBA" id="ARBA00012052"/>
    </source>
</evidence>
<protein>
    <recommendedName>
        <fullName evidence="3 9">4-diphosphocytidyl-2-C-methyl-D-erythritol kinase</fullName>
        <shortName evidence="9">CMK</shortName>
        <ecNumber evidence="2 9">2.7.1.148</ecNumber>
    </recommendedName>
    <alternativeName>
        <fullName evidence="8 9">4-(cytidine-5'-diphospho)-2-C-methyl-D-erythritol kinase</fullName>
    </alternativeName>
</protein>
<dbReference type="OrthoDB" id="9809438at2"/>
<evidence type="ECO:0000259" key="10">
    <source>
        <dbReference type="Pfam" id="PF00288"/>
    </source>
</evidence>
<comment type="pathway">
    <text evidence="9">Isoprenoid biosynthesis; isopentenyl diphosphate biosynthesis via DXP pathway; isopentenyl diphosphate from 1-deoxy-D-xylulose 5-phosphate: step 3/6.</text>
</comment>
<accession>A0A0R2LAA3</accession>
<evidence type="ECO:0000256" key="5">
    <source>
        <dbReference type="ARBA" id="ARBA00022741"/>
    </source>
</evidence>
<dbReference type="PIRSF" id="PIRSF010376">
    <property type="entry name" value="IspE"/>
    <property type="match status" value="1"/>
</dbReference>
<dbReference type="Proteomes" id="UP000051886">
    <property type="component" value="Unassembled WGS sequence"/>
</dbReference>
<comment type="similarity">
    <text evidence="1 9">Belongs to the GHMP kinase family. IspE subfamily.</text>
</comment>
<evidence type="ECO:0000256" key="9">
    <source>
        <dbReference type="HAMAP-Rule" id="MF_00061"/>
    </source>
</evidence>
<dbReference type="InterPro" id="IPR004424">
    <property type="entry name" value="IspE"/>
</dbReference>
<dbReference type="GO" id="GO:0005524">
    <property type="term" value="F:ATP binding"/>
    <property type="evidence" value="ECO:0007669"/>
    <property type="project" value="UniProtKB-UniRule"/>
</dbReference>
<dbReference type="SUPFAM" id="SSF54211">
    <property type="entry name" value="Ribosomal protein S5 domain 2-like"/>
    <property type="match status" value="1"/>
</dbReference>
<dbReference type="STRING" id="449659.IV66_GL002034"/>
<dbReference type="GO" id="GO:0016114">
    <property type="term" value="P:terpenoid biosynthetic process"/>
    <property type="evidence" value="ECO:0007669"/>
    <property type="project" value="UniProtKB-UniRule"/>
</dbReference>
<dbReference type="NCBIfam" id="TIGR00154">
    <property type="entry name" value="ispE"/>
    <property type="match status" value="1"/>
</dbReference>
<comment type="caution">
    <text evidence="12">The sequence shown here is derived from an EMBL/GenBank/DDBJ whole genome shotgun (WGS) entry which is preliminary data.</text>
</comment>
<evidence type="ECO:0000256" key="6">
    <source>
        <dbReference type="ARBA" id="ARBA00022777"/>
    </source>
</evidence>
<dbReference type="Pfam" id="PF08544">
    <property type="entry name" value="GHMP_kinases_C"/>
    <property type="match status" value="1"/>
</dbReference>
<dbReference type="AlphaFoldDB" id="A0A0R2LAA3"/>
<name>A0A0R2LAA3_9LACO</name>
<dbReference type="InterPro" id="IPR020568">
    <property type="entry name" value="Ribosomal_Su5_D2-typ_SF"/>
</dbReference>
<dbReference type="PATRIC" id="fig|449659.4.peg.2088"/>
<keyword evidence="4 9" id="KW-0808">Transferase</keyword>
<keyword evidence="6 9" id="KW-0418">Kinase</keyword>
<evidence type="ECO:0000256" key="8">
    <source>
        <dbReference type="ARBA" id="ARBA00032554"/>
    </source>
</evidence>
<feature type="domain" description="GHMP kinase N-terminal" evidence="10">
    <location>
        <begin position="67"/>
        <end position="144"/>
    </location>
</feature>
<evidence type="ECO:0000313" key="13">
    <source>
        <dbReference type="Proteomes" id="UP000051886"/>
    </source>
</evidence>
<evidence type="ECO:0000256" key="7">
    <source>
        <dbReference type="ARBA" id="ARBA00022840"/>
    </source>
</evidence>
<evidence type="ECO:0000256" key="1">
    <source>
        <dbReference type="ARBA" id="ARBA00009684"/>
    </source>
</evidence>